<dbReference type="PANTHER" id="PTHR34875:SF6">
    <property type="entry name" value="UPF0237 PROTEIN MJ1558"/>
    <property type="match status" value="1"/>
</dbReference>
<sequence>MSRVVISVIGQDRTGIVAGISKVLAENNINILDISQTILNDLFAMIMLVDISKAKVDFTTLKKELEDVGKQLGVQVIVQHEDILKYMHRI</sequence>
<evidence type="ECO:0000259" key="2">
    <source>
        <dbReference type="PROSITE" id="PS51671"/>
    </source>
</evidence>
<dbReference type="KEGG" id="mesg:MLAUSG7_1021"/>
<dbReference type="FunFam" id="3.30.70.260:FF:000032">
    <property type="entry name" value="UPF0237 protein SP_0238"/>
    <property type="match status" value="1"/>
</dbReference>
<dbReference type="SUPFAM" id="SSF55021">
    <property type="entry name" value="ACT-like"/>
    <property type="match status" value="1"/>
</dbReference>
<protein>
    <recommendedName>
        <fullName evidence="1">UPF0237 protein MLAUSG7_1021</fullName>
    </recommendedName>
</protein>
<dbReference type="InterPro" id="IPR045865">
    <property type="entry name" value="ACT-like_dom_sf"/>
</dbReference>
<dbReference type="Pfam" id="PF13740">
    <property type="entry name" value="ACT_6"/>
    <property type="match status" value="1"/>
</dbReference>
<gene>
    <name evidence="3" type="ORF">MLAUSG7_1021</name>
</gene>
<dbReference type="NCBIfam" id="NF001220">
    <property type="entry name" value="PRK00194.1"/>
    <property type="match status" value="1"/>
</dbReference>
<dbReference type="PANTHER" id="PTHR34875">
    <property type="entry name" value="UPF0237 PROTEIN MJ1558"/>
    <property type="match status" value="1"/>
</dbReference>
<reference evidence="3 4" key="1">
    <citation type="submission" date="2020-04" db="EMBL/GenBank/DDBJ databases">
        <authorList>
            <consortium name="Genoscope - CEA"/>
            <person name="William W."/>
        </authorList>
    </citation>
    <scope>NUCLEOTIDE SEQUENCE [LARGE SCALE GENOMIC DNA]</scope>
    <source>
        <strain evidence="3 4">SG7</strain>
    </source>
</reference>
<organism evidence="3 4">
    <name type="scientific">Methanocaldococcus lauensis</name>
    <dbReference type="NCBI Taxonomy" id="2546128"/>
    <lineage>
        <taxon>Archaea</taxon>
        <taxon>Methanobacteriati</taxon>
        <taxon>Methanobacteriota</taxon>
        <taxon>Methanomada group</taxon>
        <taxon>Methanococci</taxon>
        <taxon>Methanococcales</taxon>
        <taxon>Methanocaldococcaceae</taxon>
        <taxon>Methanocaldococcus</taxon>
    </lineage>
</organism>
<dbReference type="InterPro" id="IPR002912">
    <property type="entry name" value="ACT_dom"/>
</dbReference>
<dbReference type="Proteomes" id="UP000679213">
    <property type="component" value="Chromosome I"/>
</dbReference>
<dbReference type="InterPro" id="IPR050990">
    <property type="entry name" value="UPF0237/GcvR_regulator"/>
</dbReference>
<name>A0A8D6T0B6_9EURY</name>
<proteinExistence type="inferred from homology"/>
<comment type="similarity">
    <text evidence="1">Belongs to the UPF0237 family.</text>
</comment>
<dbReference type="EMBL" id="LR792632">
    <property type="protein sequence ID" value="CAB3289032.1"/>
    <property type="molecule type" value="Genomic_DNA"/>
</dbReference>
<feature type="domain" description="ACT" evidence="2">
    <location>
        <begin position="5"/>
        <end position="79"/>
    </location>
</feature>
<dbReference type="PROSITE" id="PS51671">
    <property type="entry name" value="ACT"/>
    <property type="match status" value="1"/>
</dbReference>
<dbReference type="CDD" id="cd04872">
    <property type="entry name" value="ACT_1ZPV"/>
    <property type="match status" value="1"/>
</dbReference>
<evidence type="ECO:0000256" key="1">
    <source>
        <dbReference type="HAMAP-Rule" id="MF_01054"/>
    </source>
</evidence>
<keyword evidence="4" id="KW-1185">Reference proteome</keyword>
<evidence type="ECO:0000313" key="4">
    <source>
        <dbReference type="Proteomes" id="UP000679213"/>
    </source>
</evidence>
<evidence type="ECO:0000313" key="3">
    <source>
        <dbReference type="EMBL" id="CAB3289032.1"/>
    </source>
</evidence>
<dbReference type="AlphaFoldDB" id="A0A8D6T0B6"/>
<dbReference type="HAMAP" id="MF_01054">
    <property type="entry name" value="UPF0237"/>
    <property type="match status" value="1"/>
</dbReference>
<dbReference type="Gene3D" id="3.30.70.260">
    <property type="match status" value="1"/>
</dbReference>
<dbReference type="GeneID" id="65883819"/>
<accession>A0A8D6T0B6</accession>
<dbReference type="RefSeq" id="WP_214399390.1">
    <property type="nucleotide sequence ID" value="NZ_LR792632.1"/>
</dbReference>
<dbReference type="InterPro" id="IPR022986">
    <property type="entry name" value="UPF0237_ACT"/>
</dbReference>